<sequence length="167" mass="18669">MWPPSLRVQLQIFQRLQFLASASRKLRLCRAPCASRSASDKYGVRNTRATIARVSPEIEPTSATRQVSLCDLIRSLQIPPPRQPVRRVIYTLAIIGADGIQRGGGALKILKDSARYSDYYLTTSYEHAELRCSLVPAQTACLYKHSGACPTRCFHVSFTADRKSNQI</sequence>
<evidence type="ECO:0000313" key="1">
    <source>
        <dbReference type="EMBL" id="CAL5986216.1"/>
    </source>
</evidence>
<dbReference type="EMBL" id="CAXDID020000019">
    <property type="protein sequence ID" value="CAL5986216.1"/>
    <property type="molecule type" value="Genomic_DNA"/>
</dbReference>
<reference evidence="1 2" key="1">
    <citation type="submission" date="2024-07" db="EMBL/GenBank/DDBJ databases">
        <authorList>
            <person name="Akdeniz Z."/>
        </authorList>
    </citation>
    <scope>NUCLEOTIDE SEQUENCE [LARGE SCALE GENOMIC DNA]</scope>
</reference>
<evidence type="ECO:0000313" key="2">
    <source>
        <dbReference type="Proteomes" id="UP001642409"/>
    </source>
</evidence>
<proteinExistence type="predicted"/>
<comment type="caution">
    <text evidence="1">The sequence shown here is derived from an EMBL/GenBank/DDBJ whole genome shotgun (WGS) entry which is preliminary data.</text>
</comment>
<accession>A0ABP1H4Z2</accession>
<gene>
    <name evidence="1" type="ORF">HINF_LOCUS9313</name>
</gene>
<organism evidence="1 2">
    <name type="scientific">Hexamita inflata</name>
    <dbReference type="NCBI Taxonomy" id="28002"/>
    <lineage>
        <taxon>Eukaryota</taxon>
        <taxon>Metamonada</taxon>
        <taxon>Diplomonadida</taxon>
        <taxon>Hexamitidae</taxon>
        <taxon>Hexamitinae</taxon>
        <taxon>Hexamita</taxon>
    </lineage>
</organism>
<name>A0ABP1H4Z2_9EUKA</name>
<protein>
    <submittedName>
        <fullName evidence="1">Hypothetical_protein</fullName>
    </submittedName>
</protein>
<keyword evidence="2" id="KW-1185">Reference proteome</keyword>
<dbReference type="Proteomes" id="UP001642409">
    <property type="component" value="Unassembled WGS sequence"/>
</dbReference>